<evidence type="ECO:0000313" key="1">
    <source>
        <dbReference type="EMBL" id="JAH42493.1"/>
    </source>
</evidence>
<name>A0A0E9SPP4_ANGAN</name>
<dbReference type="EMBL" id="GBXM01066084">
    <property type="protein sequence ID" value="JAH42493.1"/>
    <property type="molecule type" value="Transcribed_RNA"/>
</dbReference>
<reference evidence="1" key="2">
    <citation type="journal article" date="2015" name="Fish Shellfish Immunol.">
        <title>Early steps in the European eel (Anguilla anguilla)-Vibrio vulnificus interaction in the gills: Role of the RtxA13 toxin.</title>
        <authorList>
            <person name="Callol A."/>
            <person name="Pajuelo D."/>
            <person name="Ebbesson L."/>
            <person name="Teles M."/>
            <person name="MacKenzie S."/>
            <person name="Amaro C."/>
        </authorList>
    </citation>
    <scope>NUCLEOTIDE SEQUENCE</scope>
</reference>
<proteinExistence type="predicted"/>
<organism evidence="1">
    <name type="scientific">Anguilla anguilla</name>
    <name type="common">European freshwater eel</name>
    <name type="synonym">Muraena anguilla</name>
    <dbReference type="NCBI Taxonomy" id="7936"/>
    <lineage>
        <taxon>Eukaryota</taxon>
        <taxon>Metazoa</taxon>
        <taxon>Chordata</taxon>
        <taxon>Craniata</taxon>
        <taxon>Vertebrata</taxon>
        <taxon>Euteleostomi</taxon>
        <taxon>Actinopterygii</taxon>
        <taxon>Neopterygii</taxon>
        <taxon>Teleostei</taxon>
        <taxon>Anguilliformes</taxon>
        <taxon>Anguillidae</taxon>
        <taxon>Anguilla</taxon>
    </lineage>
</organism>
<accession>A0A0E9SPP4</accession>
<dbReference type="AlphaFoldDB" id="A0A0E9SPP4"/>
<reference evidence="1" key="1">
    <citation type="submission" date="2014-11" db="EMBL/GenBank/DDBJ databases">
        <authorList>
            <person name="Amaro Gonzalez C."/>
        </authorList>
    </citation>
    <scope>NUCLEOTIDE SEQUENCE</scope>
</reference>
<sequence>MSTVSLSSASACFAALRAASCTNIFSISAIRSTASPLTFVFSSLKDNDSSLPTVSF</sequence>
<protein>
    <submittedName>
        <fullName evidence="1">Uncharacterized protein</fullName>
    </submittedName>
</protein>